<reference evidence="3" key="1">
    <citation type="submission" date="2025-08" db="UniProtKB">
        <authorList>
            <consortium name="RefSeq"/>
        </authorList>
    </citation>
    <scope>IDENTIFICATION</scope>
    <source>
        <tissue evidence="3">Muscle</tissue>
    </source>
</reference>
<dbReference type="PANTHER" id="PTHR13490">
    <property type="entry name" value="MITOCHONDRIAL 28S RIBOSOMAL PROTEIN S28"/>
    <property type="match status" value="1"/>
</dbReference>
<dbReference type="GO" id="GO:0005763">
    <property type="term" value="C:mitochondrial small ribosomal subunit"/>
    <property type="evidence" value="ECO:0007669"/>
    <property type="project" value="TreeGrafter"/>
</dbReference>
<evidence type="ECO:0000313" key="3">
    <source>
        <dbReference type="RefSeq" id="XP_033354749.1"/>
    </source>
</evidence>
<dbReference type="InterPro" id="IPR039848">
    <property type="entry name" value="Ribosomal_mS35_mt"/>
</dbReference>
<protein>
    <submittedName>
        <fullName evidence="3">28S ribosomal protein S35, mitochondrial</fullName>
    </submittedName>
</protein>
<organism evidence="2 3">
    <name type="scientific">Bombus vosnesenskii</name>
    <dbReference type="NCBI Taxonomy" id="207650"/>
    <lineage>
        <taxon>Eukaryota</taxon>
        <taxon>Metazoa</taxon>
        <taxon>Ecdysozoa</taxon>
        <taxon>Arthropoda</taxon>
        <taxon>Hexapoda</taxon>
        <taxon>Insecta</taxon>
        <taxon>Pterygota</taxon>
        <taxon>Neoptera</taxon>
        <taxon>Endopterygota</taxon>
        <taxon>Hymenoptera</taxon>
        <taxon>Apocrita</taxon>
        <taxon>Aculeata</taxon>
        <taxon>Apoidea</taxon>
        <taxon>Anthophila</taxon>
        <taxon>Apidae</taxon>
        <taxon>Bombus</taxon>
        <taxon>Pyrobombus</taxon>
    </lineage>
</organism>
<name>A0A6J3KSB5_9HYME</name>
<dbReference type="AlphaFoldDB" id="A0A6J3KSB5"/>
<dbReference type="Pfam" id="PF10213">
    <property type="entry name" value="MRP-S28"/>
    <property type="match status" value="1"/>
</dbReference>
<dbReference type="GeneID" id="117236145"/>
<dbReference type="InterPro" id="IPR019349">
    <property type="entry name" value="Ribosomal_mS35_mit"/>
</dbReference>
<dbReference type="PANTHER" id="PTHR13490:SF0">
    <property type="entry name" value="SMALL RIBOSOMAL SUBUNIT PROTEIN MS35"/>
    <property type="match status" value="1"/>
</dbReference>
<feature type="domain" description="Small ribosomal subunit protein mS35 mitochondrial conserved" evidence="1">
    <location>
        <begin position="174"/>
        <end position="243"/>
    </location>
</feature>
<gene>
    <name evidence="3" type="primary">LOC117236145</name>
</gene>
<dbReference type="GO" id="GO:0003735">
    <property type="term" value="F:structural constituent of ribosome"/>
    <property type="evidence" value="ECO:0007669"/>
    <property type="project" value="InterPro"/>
</dbReference>
<dbReference type="RefSeq" id="XP_033354749.1">
    <property type="nucleotide sequence ID" value="XM_033498858.1"/>
</dbReference>
<sequence length="333" mass="39126">MLSLIRRYETQNIITSLKIMKLSLSSSASIDDDIEFRVLQLLPSEKKVTNKKLQRNAIVDLVIKKRNEMSANQDWQTIWPAARTFHPDIVPFPLQQGYKNTKGIRPNKYGNAELMKIPNFLHLTPPVIKKHCEALKKFCTRWPEELETNEACVKYFPVEIITSDYCYSSPTIREPLARIVNLRVRLSSLHLNAHAKDKILRLLGDRYNPNTDMITITADRCPSRKQNLDYVKYLLTALFHVSWRFEPWETEKSEVDMEYYDWDKSKSRKSLTSMYSWPNMPTDSNYEYIPHVTEYKIAVSDLINKGEDQFSINKYRQAVKNVLNLKSYDFKNK</sequence>
<dbReference type="GO" id="GO:0032543">
    <property type="term" value="P:mitochondrial translation"/>
    <property type="evidence" value="ECO:0007669"/>
    <property type="project" value="InterPro"/>
</dbReference>
<keyword evidence="3" id="KW-0687">Ribonucleoprotein</keyword>
<evidence type="ECO:0000259" key="1">
    <source>
        <dbReference type="Pfam" id="PF10213"/>
    </source>
</evidence>
<keyword evidence="2" id="KW-1185">Reference proteome</keyword>
<keyword evidence="3" id="KW-0689">Ribosomal protein</keyword>
<proteinExistence type="predicted"/>
<dbReference type="Proteomes" id="UP000504631">
    <property type="component" value="Unplaced"/>
</dbReference>
<dbReference type="KEGG" id="bvk:117236145"/>
<evidence type="ECO:0000313" key="2">
    <source>
        <dbReference type="Proteomes" id="UP000504631"/>
    </source>
</evidence>
<dbReference type="CTD" id="60488"/>
<accession>A0A6J3KSB5</accession>